<accession>A0A3B0Y7N5</accession>
<dbReference type="AlphaFoldDB" id="A0A3B0Y7N5"/>
<proteinExistence type="predicted"/>
<name>A0A3B0Y7N5_9ZZZZ</name>
<evidence type="ECO:0000256" key="1">
    <source>
        <dbReference type="SAM" id="Phobius"/>
    </source>
</evidence>
<feature type="non-terminal residue" evidence="2">
    <location>
        <position position="31"/>
    </location>
</feature>
<keyword evidence="1" id="KW-0812">Transmembrane</keyword>
<dbReference type="EMBL" id="UOFL01000089">
    <property type="protein sequence ID" value="VAW75631.1"/>
    <property type="molecule type" value="Genomic_DNA"/>
</dbReference>
<gene>
    <name evidence="2" type="ORF">MNBD_GAMMA12-2287</name>
</gene>
<evidence type="ECO:0000313" key="2">
    <source>
        <dbReference type="EMBL" id="VAW75631.1"/>
    </source>
</evidence>
<keyword evidence="1" id="KW-1133">Transmembrane helix</keyword>
<sequence>MEQYFIILLFIMAAYVGMGNYVYFKKVLPQL</sequence>
<organism evidence="2">
    <name type="scientific">hydrothermal vent metagenome</name>
    <dbReference type="NCBI Taxonomy" id="652676"/>
    <lineage>
        <taxon>unclassified sequences</taxon>
        <taxon>metagenomes</taxon>
        <taxon>ecological metagenomes</taxon>
    </lineage>
</organism>
<protein>
    <submittedName>
        <fullName evidence="2">Uncharacterized protein</fullName>
    </submittedName>
</protein>
<keyword evidence="1" id="KW-0472">Membrane</keyword>
<reference evidence="2" key="1">
    <citation type="submission" date="2018-06" db="EMBL/GenBank/DDBJ databases">
        <authorList>
            <person name="Zhirakovskaya E."/>
        </authorList>
    </citation>
    <scope>NUCLEOTIDE SEQUENCE</scope>
</reference>
<feature type="transmembrane region" description="Helical" evidence="1">
    <location>
        <begin position="6"/>
        <end position="24"/>
    </location>
</feature>